<dbReference type="GO" id="GO:0032580">
    <property type="term" value="C:Golgi cisterna membrane"/>
    <property type="evidence" value="ECO:0007669"/>
    <property type="project" value="UniProtKB-SubCell"/>
</dbReference>
<evidence type="ECO:0000256" key="3">
    <source>
        <dbReference type="ARBA" id="ARBA00008919"/>
    </source>
</evidence>
<dbReference type="OrthoDB" id="427096at2759"/>
<dbReference type="PANTHER" id="PTHR48438:SF1">
    <property type="entry name" value="ALPHA-(1,3)-FUCOSYLTRANSFERASE C-RELATED"/>
    <property type="match status" value="1"/>
</dbReference>
<evidence type="ECO:0000256" key="7">
    <source>
        <dbReference type="RuleBase" id="RU003832"/>
    </source>
</evidence>
<comment type="subcellular location">
    <subcellularLocation>
        <location evidence="1">Golgi apparatus membrane</location>
        <topology evidence="1">Single-pass type II membrane protein</topology>
    </subcellularLocation>
    <subcellularLocation>
        <location evidence="7">Golgi apparatus</location>
        <location evidence="7">Golgi stack membrane</location>
        <topology evidence="7">Single-pass type II membrane protein</topology>
    </subcellularLocation>
</comment>
<reference evidence="9 10" key="1">
    <citation type="journal article" date="2019" name="PLoS Biol.">
        <title>Sex chromosomes control vertical transmission of feminizing Wolbachia symbionts in an isopod.</title>
        <authorList>
            <person name="Becking T."/>
            <person name="Chebbi M.A."/>
            <person name="Giraud I."/>
            <person name="Moumen B."/>
            <person name="Laverre T."/>
            <person name="Caubet Y."/>
            <person name="Peccoud J."/>
            <person name="Gilbert C."/>
            <person name="Cordaux R."/>
        </authorList>
    </citation>
    <scope>NUCLEOTIDE SEQUENCE [LARGE SCALE GENOMIC DNA]</scope>
    <source>
        <strain evidence="9">ANa2</strain>
        <tissue evidence="9">Whole body excluding digestive tract and cuticle</tissue>
    </source>
</reference>
<evidence type="ECO:0000256" key="4">
    <source>
        <dbReference type="ARBA" id="ARBA00022676"/>
    </source>
</evidence>
<keyword evidence="10" id="KW-1185">Reference proteome</keyword>
<dbReference type="InterPro" id="IPR055270">
    <property type="entry name" value="Glyco_tran_10_C"/>
</dbReference>
<dbReference type="InterPro" id="IPR001503">
    <property type="entry name" value="Glyco_trans_10"/>
</dbReference>
<dbReference type="EMBL" id="SEYY01022640">
    <property type="protein sequence ID" value="KAB7495399.1"/>
    <property type="molecule type" value="Genomic_DNA"/>
</dbReference>
<dbReference type="UniPathway" id="UPA00378"/>
<organism evidence="9 10">
    <name type="scientific">Armadillidium nasatum</name>
    <dbReference type="NCBI Taxonomy" id="96803"/>
    <lineage>
        <taxon>Eukaryota</taxon>
        <taxon>Metazoa</taxon>
        <taxon>Ecdysozoa</taxon>
        <taxon>Arthropoda</taxon>
        <taxon>Crustacea</taxon>
        <taxon>Multicrustacea</taxon>
        <taxon>Malacostraca</taxon>
        <taxon>Eumalacostraca</taxon>
        <taxon>Peracarida</taxon>
        <taxon>Isopoda</taxon>
        <taxon>Oniscidea</taxon>
        <taxon>Crinocheta</taxon>
        <taxon>Armadillidiidae</taxon>
        <taxon>Armadillidium</taxon>
    </lineage>
</organism>
<proteinExistence type="inferred from homology"/>
<sequence>CNFGFHFVFGTSCIPYDQKYIPFTFCFQALNEKTNFWFGFGKEPFEAACCKEKRCFTTAQRDKIPIEDFDALMIHFQMFSFQNLPKERYNVIPVVRGSGDYASIAPPHSYIDVRDFESPEELAKYLTYLDKNDTAYMEYFEWKSSYIIFPATWFAQAISYCDLCERLHSDKEEKIHYDLREWFVEKANCNKGL</sequence>
<dbReference type="GO" id="GO:0008417">
    <property type="term" value="F:fucosyltransferase activity"/>
    <property type="evidence" value="ECO:0007669"/>
    <property type="project" value="InterPro"/>
</dbReference>
<dbReference type="Proteomes" id="UP000326759">
    <property type="component" value="Unassembled WGS sequence"/>
</dbReference>
<accession>A0A5N5SP80</accession>
<gene>
    <name evidence="9" type="ORF">Anas_01416</name>
</gene>
<keyword evidence="7" id="KW-0812">Transmembrane</keyword>
<evidence type="ECO:0000256" key="1">
    <source>
        <dbReference type="ARBA" id="ARBA00004323"/>
    </source>
</evidence>
<dbReference type="AlphaFoldDB" id="A0A5N5SP80"/>
<evidence type="ECO:0000256" key="2">
    <source>
        <dbReference type="ARBA" id="ARBA00004922"/>
    </source>
</evidence>
<keyword evidence="5 7" id="KW-0808">Transferase</keyword>
<evidence type="ECO:0000256" key="5">
    <source>
        <dbReference type="ARBA" id="ARBA00022679"/>
    </source>
</evidence>
<dbReference type="GO" id="GO:0000139">
    <property type="term" value="C:Golgi membrane"/>
    <property type="evidence" value="ECO:0007669"/>
    <property type="project" value="UniProtKB-SubCell"/>
</dbReference>
<dbReference type="InterPro" id="IPR038577">
    <property type="entry name" value="GT10-like_C_sf"/>
</dbReference>
<evidence type="ECO:0000313" key="9">
    <source>
        <dbReference type="EMBL" id="KAB7495399.1"/>
    </source>
</evidence>
<evidence type="ECO:0000313" key="10">
    <source>
        <dbReference type="Proteomes" id="UP000326759"/>
    </source>
</evidence>
<dbReference type="Gene3D" id="3.40.50.11660">
    <property type="entry name" value="Glycosyl transferase family 10, C-terminal domain"/>
    <property type="match status" value="1"/>
</dbReference>
<evidence type="ECO:0000259" key="8">
    <source>
        <dbReference type="Pfam" id="PF00852"/>
    </source>
</evidence>
<dbReference type="Pfam" id="PF00852">
    <property type="entry name" value="Glyco_transf_10"/>
    <property type="match status" value="1"/>
</dbReference>
<comment type="pathway">
    <text evidence="2">Protein modification; protein glycosylation.</text>
</comment>
<feature type="non-terminal residue" evidence="9">
    <location>
        <position position="1"/>
    </location>
</feature>
<protein>
    <recommendedName>
        <fullName evidence="7">Fucosyltransferase</fullName>
        <ecNumber evidence="7">2.4.1.-</ecNumber>
    </recommendedName>
</protein>
<name>A0A5N5SP80_9CRUS</name>
<comment type="caution">
    <text evidence="9">The sequence shown here is derived from an EMBL/GenBank/DDBJ whole genome shotgun (WGS) entry which is preliminary data.</text>
</comment>
<keyword evidence="4 7" id="KW-0328">Glycosyltransferase</keyword>
<evidence type="ECO:0000256" key="6">
    <source>
        <dbReference type="ARBA" id="ARBA00023034"/>
    </source>
</evidence>
<dbReference type="EC" id="2.4.1.-" evidence="7"/>
<keyword evidence="7" id="KW-0472">Membrane</keyword>
<dbReference type="SUPFAM" id="SSF53756">
    <property type="entry name" value="UDP-Glycosyltransferase/glycogen phosphorylase"/>
    <property type="match status" value="1"/>
</dbReference>
<dbReference type="PANTHER" id="PTHR48438">
    <property type="entry name" value="ALPHA-(1,3)-FUCOSYLTRANSFERASE C-RELATED"/>
    <property type="match status" value="1"/>
</dbReference>
<keyword evidence="6 7" id="KW-0333">Golgi apparatus</keyword>
<feature type="domain" description="Fucosyltransferase C-terminal" evidence="8">
    <location>
        <begin position="89"/>
        <end position="182"/>
    </location>
</feature>
<comment type="similarity">
    <text evidence="3 7">Belongs to the glycosyltransferase 10 family.</text>
</comment>